<evidence type="ECO:0000256" key="12">
    <source>
        <dbReference type="RuleBase" id="RU003822"/>
    </source>
</evidence>
<proteinExistence type="inferred from homology"/>
<feature type="domain" description="Potassium channel inwardly rectifying transmembrane" evidence="14">
    <location>
        <begin position="23"/>
        <end position="75"/>
    </location>
</feature>
<dbReference type="Gene3D" id="2.60.40.1400">
    <property type="entry name" value="G protein-activated inward rectifier potassium channel 1"/>
    <property type="match status" value="1"/>
</dbReference>
<comment type="similarity">
    <text evidence="12">Belongs to the inward rectifier-type potassium channel (TC 1.A.2.1) family.</text>
</comment>
<keyword evidence="4 12" id="KW-0812">Transmembrane</keyword>
<dbReference type="InterPro" id="IPR041647">
    <property type="entry name" value="IRK_C"/>
</dbReference>
<sequence>MGTWSPRRPTAERQHAAGSWPHGAFLFSIETQTTIGYGPRCVTKVAVLMVVAPSIVGGISDSLRIGAIMAKMVQPKKHAQMLLFRQEPHVESHVRAQPIKPRVMEEGEYIPLDQIDIDVGFDKGLDRIFLVSPITILHKIDEASPTVWHQPAGPGDGGLWDRSHPGGHGGGHGHD</sequence>
<keyword evidence="17" id="KW-1185">Reference proteome</keyword>
<keyword evidence="3 12" id="KW-0633">Potassium transport</keyword>
<dbReference type="GO" id="GO:0034765">
    <property type="term" value="P:regulation of monoatomic ion transmembrane transport"/>
    <property type="evidence" value="ECO:0007669"/>
    <property type="project" value="TreeGrafter"/>
</dbReference>
<evidence type="ECO:0000256" key="9">
    <source>
        <dbReference type="ARBA" id="ARBA00023136"/>
    </source>
</evidence>
<evidence type="ECO:0008006" key="18">
    <source>
        <dbReference type="Google" id="ProtNLM"/>
    </source>
</evidence>
<dbReference type="Pfam" id="PF01007">
    <property type="entry name" value="IRK"/>
    <property type="match status" value="1"/>
</dbReference>
<evidence type="ECO:0000259" key="15">
    <source>
        <dbReference type="Pfam" id="PF17655"/>
    </source>
</evidence>
<keyword evidence="7" id="KW-1133">Transmembrane helix</keyword>
<reference evidence="16" key="1">
    <citation type="submission" date="2019-10" db="EMBL/GenBank/DDBJ databases">
        <title>The sequence and de novo assembly of the wild yak genome.</title>
        <authorList>
            <person name="Liu Y."/>
        </authorList>
    </citation>
    <scope>NUCLEOTIDE SEQUENCE [LARGE SCALE GENOMIC DNA]</scope>
    <source>
        <strain evidence="16">WY2019</strain>
    </source>
</reference>
<dbReference type="Proteomes" id="UP000322234">
    <property type="component" value="Unassembled WGS sequence"/>
</dbReference>
<keyword evidence="2 12" id="KW-0813">Transport</keyword>
<evidence type="ECO:0000256" key="3">
    <source>
        <dbReference type="ARBA" id="ARBA00022538"/>
    </source>
</evidence>
<gene>
    <name evidence="16" type="ORF">E5288_WYG013563</name>
</gene>
<dbReference type="Gene3D" id="1.10.287.70">
    <property type="match status" value="1"/>
</dbReference>
<dbReference type="Pfam" id="PF17655">
    <property type="entry name" value="IRK_C"/>
    <property type="match status" value="1"/>
</dbReference>
<organism evidence="16 17">
    <name type="scientific">Bos mutus</name>
    <name type="common">wild yak</name>
    <dbReference type="NCBI Taxonomy" id="72004"/>
    <lineage>
        <taxon>Eukaryota</taxon>
        <taxon>Metazoa</taxon>
        <taxon>Chordata</taxon>
        <taxon>Craniata</taxon>
        <taxon>Vertebrata</taxon>
        <taxon>Euteleostomi</taxon>
        <taxon>Mammalia</taxon>
        <taxon>Eutheria</taxon>
        <taxon>Laurasiatheria</taxon>
        <taxon>Artiodactyla</taxon>
        <taxon>Ruminantia</taxon>
        <taxon>Pecora</taxon>
        <taxon>Bovidae</taxon>
        <taxon>Bovinae</taxon>
        <taxon>Bos</taxon>
    </lineage>
</organism>
<evidence type="ECO:0000256" key="13">
    <source>
        <dbReference type="SAM" id="MobiDB-lite"/>
    </source>
</evidence>
<comment type="catalytic activity">
    <reaction evidence="11">
        <text>K(+)(in) = K(+)(out)</text>
        <dbReference type="Rhea" id="RHEA:29463"/>
        <dbReference type="ChEBI" id="CHEBI:29103"/>
    </reaction>
</comment>
<dbReference type="InterPro" id="IPR014756">
    <property type="entry name" value="Ig_E-set"/>
</dbReference>
<evidence type="ECO:0000313" key="16">
    <source>
        <dbReference type="EMBL" id="MXQ80151.1"/>
    </source>
</evidence>
<keyword evidence="6 12" id="KW-0630">Potassium</keyword>
<feature type="compositionally biased region" description="Gly residues" evidence="13">
    <location>
        <begin position="166"/>
        <end position="175"/>
    </location>
</feature>
<dbReference type="PANTHER" id="PTHR11767">
    <property type="entry name" value="INWARD RECTIFIER POTASSIUM CHANNEL"/>
    <property type="match status" value="1"/>
</dbReference>
<evidence type="ECO:0000256" key="5">
    <source>
        <dbReference type="ARBA" id="ARBA00022882"/>
    </source>
</evidence>
<evidence type="ECO:0000256" key="7">
    <source>
        <dbReference type="ARBA" id="ARBA00022989"/>
    </source>
</evidence>
<dbReference type="InterPro" id="IPR040445">
    <property type="entry name" value="Kir_TM"/>
</dbReference>
<dbReference type="GO" id="GO:1990573">
    <property type="term" value="P:potassium ion import across plasma membrane"/>
    <property type="evidence" value="ECO:0007669"/>
    <property type="project" value="TreeGrafter"/>
</dbReference>
<evidence type="ECO:0000256" key="8">
    <source>
        <dbReference type="ARBA" id="ARBA00023065"/>
    </source>
</evidence>
<protein>
    <recommendedName>
        <fullName evidence="18">Potassium channel domain-containing protein</fullName>
    </recommendedName>
</protein>
<dbReference type="InterPro" id="IPR016449">
    <property type="entry name" value="K_chnl_inward-rec_Kir"/>
</dbReference>
<evidence type="ECO:0000256" key="11">
    <source>
        <dbReference type="ARBA" id="ARBA00034430"/>
    </source>
</evidence>
<feature type="domain" description="Inward rectifier potassium channel C-terminal" evidence="15">
    <location>
        <begin position="84"/>
        <end position="146"/>
    </location>
</feature>
<keyword evidence="9" id="KW-0472">Membrane</keyword>
<dbReference type="EMBL" id="VBQZ03000003">
    <property type="protein sequence ID" value="MXQ80151.1"/>
    <property type="molecule type" value="Genomic_DNA"/>
</dbReference>
<dbReference type="GO" id="GO:0034702">
    <property type="term" value="C:monoatomic ion channel complex"/>
    <property type="evidence" value="ECO:0007669"/>
    <property type="project" value="UniProtKB-KW"/>
</dbReference>
<dbReference type="GO" id="GO:0005886">
    <property type="term" value="C:plasma membrane"/>
    <property type="evidence" value="ECO:0007669"/>
    <property type="project" value="TreeGrafter"/>
</dbReference>
<comment type="caution">
    <text evidence="16">The sequence shown here is derived from an EMBL/GenBank/DDBJ whole genome shotgun (WGS) entry which is preliminary data.</text>
</comment>
<keyword evidence="5 12" id="KW-0851">Voltage-gated channel</keyword>
<dbReference type="PANTHER" id="PTHR11767:SF14">
    <property type="entry name" value="ATP-SENSITIVE INWARD RECTIFIER POTASSIUM CHANNEL 12-RELATED"/>
    <property type="match status" value="1"/>
</dbReference>
<evidence type="ECO:0000256" key="1">
    <source>
        <dbReference type="ARBA" id="ARBA00004141"/>
    </source>
</evidence>
<evidence type="ECO:0000259" key="14">
    <source>
        <dbReference type="Pfam" id="PF01007"/>
    </source>
</evidence>
<keyword evidence="10 12" id="KW-0407">Ion channel</keyword>
<dbReference type="InterPro" id="IPR013518">
    <property type="entry name" value="K_chnl_inward-rec_Kir_cyto"/>
</dbReference>
<name>A0A6B0QTY8_9CETA</name>
<keyword evidence="8 12" id="KW-0406">Ion transport</keyword>
<feature type="region of interest" description="Disordered" evidence="13">
    <location>
        <begin position="146"/>
        <end position="175"/>
    </location>
</feature>
<accession>A0A6B0QTY8</accession>
<evidence type="ECO:0000256" key="10">
    <source>
        <dbReference type="ARBA" id="ARBA00023303"/>
    </source>
</evidence>
<comment type="subcellular location">
    <subcellularLocation>
        <location evidence="1 12">Membrane</location>
        <topology evidence="1 12">Multi-pass membrane protein</topology>
    </subcellularLocation>
</comment>
<evidence type="ECO:0000313" key="17">
    <source>
        <dbReference type="Proteomes" id="UP000322234"/>
    </source>
</evidence>
<evidence type="ECO:0000256" key="6">
    <source>
        <dbReference type="ARBA" id="ARBA00022958"/>
    </source>
</evidence>
<dbReference type="GO" id="GO:0005242">
    <property type="term" value="F:inward rectifier potassium channel activity"/>
    <property type="evidence" value="ECO:0007669"/>
    <property type="project" value="InterPro"/>
</dbReference>
<dbReference type="SUPFAM" id="SSF81324">
    <property type="entry name" value="Voltage-gated potassium channels"/>
    <property type="match status" value="1"/>
</dbReference>
<dbReference type="AlphaFoldDB" id="A0A6B0QTY8"/>
<evidence type="ECO:0000256" key="4">
    <source>
        <dbReference type="ARBA" id="ARBA00022692"/>
    </source>
</evidence>
<evidence type="ECO:0000256" key="2">
    <source>
        <dbReference type="ARBA" id="ARBA00022448"/>
    </source>
</evidence>
<dbReference type="PRINTS" id="PR01320">
    <property type="entry name" value="KIRCHANNEL"/>
</dbReference>
<dbReference type="SUPFAM" id="SSF81296">
    <property type="entry name" value="E set domains"/>
    <property type="match status" value="1"/>
</dbReference>